<dbReference type="PANTHER" id="PTHR47811">
    <property type="entry name" value="TRNA PSEUDOURIDINE SYNTHASE D"/>
    <property type="match status" value="1"/>
</dbReference>
<dbReference type="SUPFAM" id="SSF55120">
    <property type="entry name" value="Pseudouridine synthase"/>
    <property type="match status" value="1"/>
</dbReference>
<comment type="catalytic activity">
    <reaction evidence="4">
        <text>uridine(13) in tRNA = pseudouridine(13) in tRNA</text>
        <dbReference type="Rhea" id="RHEA:42540"/>
        <dbReference type="Rhea" id="RHEA-COMP:10105"/>
        <dbReference type="Rhea" id="RHEA-COMP:10106"/>
        <dbReference type="ChEBI" id="CHEBI:65314"/>
        <dbReference type="ChEBI" id="CHEBI:65315"/>
        <dbReference type="EC" id="5.4.99.27"/>
    </reaction>
</comment>
<dbReference type="EC" id="5.4.99.27" evidence="4"/>
<dbReference type="Pfam" id="PF01142">
    <property type="entry name" value="TruD"/>
    <property type="match status" value="2"/>
</dbReference>
<dbReference type="GO" id="GO:0160150">
    <property type="term" value="F:tRNA pseudouridine(13) synthase activity"/>
    <property type="evidence" value="ECO:0007669"/>
    <property type="project" value="UniProtKB-EC"/>
</dbReference>
<reference evidence="7" key="1">
    <citation type="submission" date="2017-01" db="EMBL/GenBank/DDBJ databases">
        <authorList>
            <person name="Varghese N."/>
            <person name="Submissions S."/>
        </authorList>
    </citation>
    <scope>NUCLEOTIDE SEQUENCE [LARGE SCALE GENOMIC DNA]</scope>
    <source>
        <strain evidence="7">DSM 22306</strain>
    </source>
</reference>
<dbReference type="OrthoDB" id="1550679at2"/>
<dbReference type="GO" id="GO:0031119">
    <property type="term" value="P:tRNA pseudouridine synthesis"/>
    <property type="evidence" value="ECO:0007669"/>
    <property type="project" value="UniProtKB-UniRule"/>
</dbReference>
<dbReference type="STRING" id="619304.SAMN05421760_101811"/>
<evidence type="ECO:0000256" key="3">
    <source>
        <dbReference type="ARBA" id="ARBA00023235"/>
    </source>
</evidence>
<dbReference type="InterPro" id="IPR020119">
    <property type="entry name" value="PsdUridine_synth_TruD_CS"/>
</dbReference>
<sequence length="346" mass="39024">MDLPTQYSYLYSKPASQAVMRQTPEDFYVVEIPSFVPEGEGEHEFILIRKTGENTDWVAKLLASFCQIPVKDVGYAGKKDRHAITEQWFSVRLPLTRKIDWSLFGGDSIQVLDSVRHQRKLRLGALLGNRFTIRLKHLTNEADFIERLEKIKLGVPNYFGEQRFGRDGGNLVKGLALIKGEFKERQRHKKGLYISAVRSWLFNHVASERVAQGLWDNIMPGDMMMLNGSRSHFLAEATDDSLVARLKAYNIHLSGPLWGRGTSLVTDEGAVWEGSVLASLASITEGLEHLGLQQERRALRLVPEGLRAVKESEGQWLLSFSLPAGSFATSILRELCETLQAEPEEK</sequence>
<dbReference type="GO" id="GO:0005829">
    <property type="term" value="C:cytosol"/>
    <property type="evidence" value="ECO:0007669"/>
    <property type="project" value="TreeGrafter"/>
</dbReference>
<evidence type="ECO:0000313" key="6">
    <source>
        <dbReference type="EMBL" id="SIS45931.1"/>
    </source>
</evidence>
<proteinExistence type="inferred from homology"/>
<feature type="active site" description="Nucleophile" evidence="4">
    <location>
        <position position="80"/>
    </location>
</feature>
<dbReference type="AlphaFoldDB" id="A0A1N7J9J8"/>
<dbReference type="HAMAP" id="MF_01082">
    <property type="entry name" value="TruD"/>
    <property type="match status" value="1"/>
</dbReference>
<keyword evidence="7" id="KW-1185">Reference proteome</keyword>
<dbReference type="Gene3D" id="3.30.2340.10">
    <property type="entry name" value="TruD, insertion domain"/>
    <property type="match status" value="1"/>
</dbReference>
<evidence type="ECO:0000256" key="1">
    <source>
        <dbReference type="ARBA" id="ARBA00007953"/>
    </source>
</evidence>
<dbReference type="Gene3D" id="3.30.2350.20">
    <property type="entry name" value="TruD, catalytic domain"/>
    <property type="match status" value="1"/>
</dbReference>
<dbReference type="CDD" id="cd02575">
    <property type="entry name" value="PseudoU_synth_EcTruD"/>
    <property type="match status" value="1"/>
</dbReference>
<dbReference type="InterPro" id="IPR011760">
    <property type="entry name" value="PsdUridine_synth_TruD_insert"/>
</dbReference>
<dbReference type="RefSeq" id="WP_054342963.1">
    <property type="nucleotide sequence ID" value="NZ_FTOE01000001.1"/>
</dbReference>
<dbReference type="InterPro" id="IPR020103">
    <property type="entry name" value="PsdUridine_synth_cat_dom_sf"/>
</dbReference>
<organism evidence="6 7">
    <name type="scientific">Neptunomonas antarctica</name>
    <dbReference type="NCBI Taxonomy" id="619304"/>
    <lineage>
        <taxon>Bacteria</taxon>
        <taxon>Pseudomonadati</taxon>
        <taxon>Pseudomonadota</taxon>
        <taxon>Gammaproteobacteria</taxon>
        <taxon>Oceanospirillales</taxon>
        <taxon>Oceanospirillaceae</taxon>
        <taxon>Neptunomonas</taxon>
    </lineage>
</organism>
<dbReference type="PROSITE" id="PS50984">
    <property type="entry name" value="TRUD"/>
    <property type="match status" value="1"/>
</dbReference>
<protein>
    <recommendedName>
        <fullName evidence="4">tRNA pseudouridine synthase D</fullName>
        <ecNumber evidence="4">5.4.99.27</ecNumber>
    </recommendedName>
    <alternativeName>
        <fullName evidence="4">tRNA pseudouridine(13) synthase</fullName>
    </alternativeName>
    <alternativeName>
        <fullName evidence="4">tRNA pseudouridylate synthase D</fullName>
    </alternativeName>
    <alternativeName>
        <fullName evidence="4">tRNA-uridine isomerase D</fullName>
    </alternativeName>
</protein>
<dbReference type="Proteomes" id="UP000185999">
    <property type="component" value="Unassembled WGS sequence"/>
</dbReference>
<evidence type="ECO:0000313" key="7">
    <source>
        <dbReference type="Proteomes" id="UP000185999"/>
    </source>
</evidence>
<dbReference type="PANTHER" id="PTHR47811:SF1">
    <property type="entry name" value="TRNA PSEUDOURIDINE SYNTHASE D"/>
    <property type="match status" value="1"/>
</dbReference>
<dbReference type="InterPro" id="IPR042214">
    <property type="entry name" value="TruD_catalytic"/>
</dbReference>
<accession>A0A1N7J9J8</accession>
<dbReference type="InterPro" id="IPR050170">
    <property type="entry name" value="TruD_pseudoU_synthase"/>
</dbReference>
<gene>
    <name evidence="4" type="primary">truD</name>
    <name evidence="6" type="ORF">SAMN05421760_101811</name>
</gene>
<dbReference type="PROSITE" id="PS01268">
    <property type="entry name" value="UPF0024"/>
    <property type="match status" value="1"/>
</dbReference>
<name>A0A1N7J9J8_9GAMM</name>
<evidence type="ECO:0000256" key="4">
    <source>
        <dbReference type="HAMAP-Rule" id="MF_01082"/>
    </source>
</evidence>
<keyword evidence="2 4" id="KW-0819">tRNA processing</keyword>
<feature type="domain" description="TRUD" evidence="5">
    <location>
        <begin position="154"/>
        <end position="301"/>
    </location>
</feature>
<dbReference type="InterPro" id="IPR043165">
    <property type="entry name" value="TruD_insert_sf"/>
</dbReference>
<dbReference type="EMBL" id="FTOE01000001">
    <property type="protein sequence ID" value="SIS45931.1"/>
    <property type="molecule type" value="Genomic_DNA"/>
</dbReference>
<dbReference type="GO" id="GO:0003723">
    <property type="term" value="F:RNA binding"/>
    <property type="evidence" value="ECO:0007669"/>
    <property type="project" value="InterPro"/>
</dbReference>
<evidence type="ECO:0000256" key="2">
    <source>
        <dbReference type="ARBA" id="ARBA00022694"/>
    </source>
</evidence>
<comment type="similarity">
    <text evidence="1 4">Belongs to the pseudouridine synthase TruD family.</text>
</comment>
<keyword evidence="3 4" id="KW-0413">Isomerase</keyword>
<comment type="function">
    <text evidence="4">Responsible for synthesis of pseudouridine from uracil-13 in transfer RNAs.</text>
</comment>
<dbReference type="InterPro" id="IPR001656">
    <property type="entry name" value="PsdUridine_synth_TruD"/>
</dbReference>
<evidence type="ECO:0000259" key="5">
    <source>
        <dbReference type="PROSITE" id="PS50984"/>
    </source>
</evidence>